<dbReference type="STRING" id="765440.A0A0C3CCR3"/>
<keyword evidence="1" id="KW-0479">Metal-binding</keyword>
<keyword evidence="7" id="KW-1185">Reference proteome</keyword>
<organism evidence="6 7">
    <name type="scientific">Piloderma croceum (strain F 1598)</name>
    <dbReference type="NCBI Taxonomy" id="765440"/>
    <lineage>
        <taxon>Eukaryota</taxon>
        <taxon>Fungi</taxon>
        <taxon>Dikarya</taxon>
        <taxon>Basidiomycota</taxon>
        <taxon>Agaricomycotina</taxon>
        <taxon>Agaricomycetes</taxon>
        <taxon>Agaricomycetidae</taxon>
        <taxon>Atheliales</taxon>
        <taxon>Atheliaceae</taxon>
        <taxon>Piloderma</taxon>
    </lineage>
</organism>
<protein>
    <recommendedName>
        <fullName evidence="5">MYND-type domain-containing protein</fullName>
    </recommendedName>
</protein>
<dbReference type="HOGENOM" id="CLU_608469_0_0_1"/>
<reference evidence="6 7" key="1">
    <citation type="submission" date="2014-04" db="EMBL/GenBank/DDBJ databases">
        <authorList>
            <consortium name="DOE Joint Genome Institute"/>
            <person name="Kuo A."/>
            <person name="Tarkka M."/>
            <person name="Buscot F."/>
            <person name="Kohler A."/>
            <person name="Nagy L.G."/>
            <person name="Floudas D."/>
            <person name="Copeland A."/>
            <person name="Barry K.W."/>
            <person name="Cichocki N."/>
            <person name="Veneault-Fourrey C."/>
            <person name="LaButti K."/>
            <person name="Lindquist E.A."/>
            <person name="Lipzen A."/>
            <person name="Lundell T."/>
            <person name="Morin E."/>
            <person name="Murat C."/>
            <person name="Sun H."/>
            <person name="Tunlid A."/>
            <person name="Henrissat B."/>
            <person name="Grigoriev I.V."/>
            <person name="Hibbett D.S."/>
            <person name="Martin F."/>
            <person name="Nordberg H.P."/>
            <person name="Cantor M.N."/>
            <person name="Hua S.X."/>
        </authorList>
    </citation>
    <scope>NUCLEOTIDE SEQUENCE [LARGE SCALE GENOMIC DNA]</scope>
    <source>
        <strain evidence="6 7">F 1598</strain>
    </source>
</reference>
<evidence type="ECO:0000313" key="7">
    <source>
        <dbReference type="Proteomes" id="UP000054166"/>
    </source>
</evidence>
<dbReference type="Gene3D" id="6.10.140.2220">
    <property type="match status" value="1"/>
</dbReference>
<keyword evidence="2 4" id="KW-0863">Zinc-finger</keyword>
<evidence type="ECO:0000256" key="1">
    <source>
        <dbReference type="ARBA" id="ARBA00022723"/>
    </source>
</evidence>
<name>A0A0C3CCR3_PILCF</name>
<proteinExistence type="predicted"/>
<dbReference type="OrthoDB" id="5231159at2759"/>
<accession>A0A0C3CCR3</accession>
<keyword evidence="3" id="KW-0862">Zinc</keyword>
<evidence type="ECO:0000256" key="3">
    <source>
        <dbReference type="ARBA" id="ARBA00022833"/>
    </source>
</evidence>
<dbReference type="AlphaFoldDB" id="A0A0C3CCR3"/>
<evidence type="ECO:0000256" key="4">
    <source>
        <dbReference type="PROSITE-ProRule" id="PRU00134"/>
    </source>
</evidence>
<evidence type="ECO:0000313" key="6">
    <source>
        <dbReference type="EMBL" id="KIM87472.1"/>
    </source>
</evidence>
<gene>
    <name evidence="6" type="ORF">PILCRDRAFT_814994</name>
</gene>
<dbReference type="Pfam" id="PF01753">
    <property type="entry name" value="zf-MYND"/>
    <property type="match status" value="1"/>
</dbReference>
<dbReference type="EMBL" id="KN832979">
    <property type="protein sequence ID" value="KIM87472.1"/>
    <property type="molecule type" value="Genomic_DNA"/>
</dbReference>
<dbReference type="Proteomes" id="UP000054166">
    <property type="component" value="Unassembled WGS sequence"/>
</dbReference>
<dbReference type="InParanoid" id="A0A0C3CCR3"/>
<dbReference type="PROSITE" id="PS50865">
    <property type="entry name" value="ZF_MYND_2"/>
    <property type="match status" value="1"/>
</dbReference>
<sequence length="461" mass="50851">MPGSASDSIVATLMRKLNTATTNSLRSAGDTDDIVDGLLKSLPILGQQPLPKWDEEVIAPMGGNVADVAQAALKNLNFHVSHPKRNIHRLARIAKGIILITHLSNNKIIRDAFIAQHSIRALVDAMGSLSPLPTNNQSRQYATLCISNGCNCVRGHMFANYGLTGITEAFDSGILPVLLRCADLLIGDDAQYFNLLCEDLPKYIIYPSVLRTAEKSLTGFVVESASQAQSATSKRARKAFSRFQTSMDEIIAIKDIGVGHGKEVCANKMCYKSDLRSALWLCSGCNESYYCSSSCQRADWKGSHREYCKEVMAARNKGQVSPISPKDISFLHTLAQNELFLRERRVRSACREHQITMPVVEFDYTKYPFEITIGSAVSLPLPFSGGSPSSESLRSDWQNTVKIAPGREANVVIHVRYPTGAFAQIMESKLFMELDNDSDSDTSTPVLDDLLDRFYTVQVKV</sequence>
<evidence type="ECO:0000259" key="5">
    <source>
        <dbReference type="PROSITE" id="PS50865"/>
    </source>
</evidence>
<reference evidence="7" key="2">
    <citation type="submission" date="2015-01" db="EMBL/GenBank/DDBJ databases">
        <title>Evolutionary Origins and Diversification of the Mycorrhizal Mutualists.</title>
        <authorList>
            <consortium name="DOE Joint Genome Institute"/>
            <consortium name="Mycorrhizal Genomics Consortium"/>
            <person name="Kohler A."/>
            <person name="Kuo A."/>
            <person name="Nagy L.G."/>
            <person name="Floudas D."/>
            <person name="Copeland A."/>
            <person name="Barry K.W."/>
            <person name="Cichocki N."/>
            <person name="Veneault-Fourrey C."/>
            <person name="LaButti K."/>
            <person name="Lindquist E.A."/>
            <person name="Lipzen A."/>
            <person name="Lundell T."/>
            <person name="Morin E."/>
            <person name="Murat C."/>
            <person name="Riley R."/>
            <person name="Ohm R."/>
            <person name="Sun H."/>
            <person name="Tunlid A."/>
            <person name="Henrissat B."/>
            <person name="Grigoriev I.V."/>
            <person name="Hibbett D.S."/>
            <person name="Martin F."/>
        </authorList>
    </citation>
    <scope>NUCLEOTIDE SEQUENCE [LARGE SCALE GENOMIC DNA]</scope>
    <source>
        <strain evidence="7">F 1598</strain>
    </source>
</reference>
<evidence type="ECO:0000256" key="2">
    <source>
        <dbReference type="ARBA" id="ARBA00022771"/>
    </source>
</evidence>
<dbReference type="SUPFAM" id="SSF144232">
    <property type="entry name" value="HIT/MYND zinc finger-like"/>
    <property type="match status" value="1"/>
</dbReference>
<dbReference type="InterPro" id="IPR002893">
    <property type="entry name" value="Znf_MYND"/>
</dbReference>
<dbReference type="GO" id="GO:0008270">
    <property type="term" value="F:zinc ion binding"/>
    <property type="evidence" value="ECO:0007669"/>
    <property type="project" value="UniProtKB-KW"/>
</dbReference>
<feature type="domain" description="MYND-type" evidence="5">
    <location>
        <begin position="267"/>
        <end position="308"/>
    </location>
</feature>